<sequence length="94" mass="9802">MPRTTARPGSRLTLNRFYAAVAACALSYLTAYLVLLDFIRWAGPDRADAAALGYIAATACLPVLIVTGFGGRAWRRGLLAVGALGVLAALGCFA</sequence>
<keyword evidence="3" id="KW-1185">Reference proteome</keyword>
<feature type="transmembrane region" description="Helical" evidence="1">
    <location>
        <begin position="77"/>
        <end position="93"/>
    </location>
</feature>
<gene>
    <name evidence="2" type="ORF">DY926_10755</name>
</gene>
<dbReference type="EMBL" id="QUWV01000089">
    <property type="protein sequence ID" value="RFD19541.1"/>
    <property type="molecule type" value="Genomic_DNA"/>
</dbReference>
<feature type="transmembrane region" description="Helical" evidence="1">
    <location>
        <begin position="17"/>
        <end position="39"/>
    </location>
</feature>
<evidence type="ECO:0000313" key="3">
    <source>
        <dbReference type="Proteomes" id="UP000262371"/>
    </source>
</evidence>
<comment type="caution">
    <text evidence="2">The sequence shown here is derived from an EMBL/GenBank/DDBJ whole genome shotgun (WGS) entry which is preliminary data.</text>
</comment>
<protein>
    <submittedName>
        <fullName evidence="2">Uncharacterized protein</fullName>
    </submittedName>
</protein>
<dbReference type="AlphaFoldDB" id="A0A371YZ88"/>
<dbReference type="OrthoDB" id="7283742at2"/>
<organism evidence="2 3">
    <name type="scientific">Komagataeibacter melaceti</name>
    <dbReference type="NCBI Taxonomy" id="2766577"/>
    <lineage>
        <taxon>Bacteria</taxon>
        <taxon>Pseudomonadati</taxon>
        <taxon>Pseudomonadota</taxon>
        <taxon>Alphaproteobacteria</taxon>
        <taxon>Acetobacterales</taxon>
        <taxon>Acetobacteraceae</taxon>
        <taxon>Komagataeibacter</taxon>
    </lineage>
</organism>
<keyword evidence="1" id="KW-1133">Transmembrane helix</keyword>
<dbReference type="Proteomes" id="UP000262371">
    <property type="component" value="Unassembled WGS sequence"/>
</dbReference>
<accession>A0A371YZ88</accession>
<feature type="transmembrane region" description="Helical" evidence="1">
    <location>
        <begin position="51"/>
        <end position="71"/>
    </location>
</feature>
<evidence type="ECO:0000313" key="2">
    <source>
        <dbReference type="EMBL" id="RFD19541.1"/>
    </source>
</evidence>
<proteinExistence type="predicted"/>
<name>A0A371YZ88_9PROT</name>
<dbReference type="RefSeq" id="WP_116703368.1">
    <property type="nucleotide sequence ID" value="NZ_QUWV01000089.1"/>
</dbReference>
<evidence type="ECO:0000256" key="1">
    <source>
        <dbReference type="SAM" id="Phobius"/>
    </source>
</evidence>
<keyword evidence="1" id="KW-0812">Transmembrane</keyword>
<keyword evidence="1" id="KW-0472">Membrane</keyword>
<reference evidence="2 3" key="1">
    <citation type="submission" date="2018-08" db="EMBL/GenBank/DDBJ databases">
        <title>Komagataeibacter sp. AV 382.</title>
        <authorList>
            <person name="Skraban J."/>
            <person name="Trcek J."/>
        </authorList>
    </citation>
    <scope>NUCLEOTIDE SEQUENCE [LARGE SCALE GENOMIC DNA]</scope>
    <source>
        <strain evidence="2 3">AV 382</strain>
    </source>
</reference>